<dbReference type="Gene3D" id="3.40.50.300">
    <property type="entry name" value="P-loop containing nucleotide triphosphate hydrolases"/>
    <property type="match status" value="1"/>
</dbReference>
<dbReference type="InterPro" id="IPR029035">
    <property type="entry name" value="DHS-like_NAD/FAD-binding_dom"/>
</dbReference>
<dbReference type="Pfam" id="PF13289">
    <property type="entry name" value="SIR2_2"/>
    <property type="match status" value="1"/>
</dbReference>
<protein>
    <recommendedName>
        <fullName evidence="3">NB-ARC domain-containing protein</fullName>
    </recommendedName>
</protein>
<dbReference type="Pfam" id="PF13424">
    <property type="entry name" value="TPR_12"/>
    <property type="match status" value="1"/>
</dbReference>
<dbReference type="PROSITE" id="PS50005">
    <property type="entry name" value="TPR"/>
    <property type="match status" value="1"/>
</dbReference>
<proteinExistence type="predicted"/>
<organism evidence="4 5">
    <name type="scientific">Coleophoma cylindrospora</name>
    <dbReference type="NCBI Taxonomy" id="1849047"/>
    <lineage>
        <taxon>Eukaryota</taxon>
        <taxon>Fungi</taxon>
        <taxon>Dikarya</taxon>
        <taxon>Ascomycota</taxon>
        <taxon>Pezizomycotina</taxon>
        <taxon>Leotiomycetes</taxon>
        <taxon>Helotiales</taxon>
        <taxon>Dermateaceae</taxon>
        <taxon>Coleophoma</taxon>
    </lineage>
</organism>
<dbReference type="PANTHER" id="PTHR46082">
    <property type="entry name" value="ATP/GTP-BINDING PROTEIN-RELATED"/>
    <property type="match status" value="1"/>
</dbReference>
<dbReference type="InterPro" id="IPR053137">
    <property type="entry name" value="NLR-like"/>
</dbReference>
<dbReference type="SUPFAM" id="SSF52540">
    <property type="entry name" value="P-loop containing nucleoside triphosphate hydrolases"/>
    <property type="match status" value="1"/>
</dbReference>
<dbReference type="InterPro" id="IPR029058">
    <property type="entry name" value="AB_hydrolase_fold"/>
</dbReference>
<dbReference type="InterPro" id="IPR002182">
    <property type="entry name" value="NB-ARC"/>
</dbReference>
<keyword evidence="1" id="KW-0802">TPR repeat</keyword>
<dbReference type="InterPro" id="IPR027417">
    <property type="entry name" value="P-loop_NTPase"/>
</dbReference>
<dbReference type="SUPFAM" id="SSF53474">
    <property type="entry name" value="alpha/beta-Hydrolases"/>
    <property type="match status" value="1"/>
</dbReference>
<dbReference type="AlphaFoldDB" id="A0A3D8R6Z2"/>
<evidence type="ECO:0000313" key="5">
    <source>
        <dbReference type="Proteomes" id="UP000256645"/>
    </source>
</evidence>
<dbReference type="GO" id="GO:0043531">
    <property type="term" value="F:ADP binding"/>
    <property type="evidence" value="ECO:0007669"/>
    <property type="project" value="InterPro"/>
</dbReference>
<dbReference type="STRING" id="1849047.A0A3D8R6Z2"/>
<dbReference type="OrthoDB" id="1577640at2759"/>
<dbReference type="InterPro" id="IPR011990">
    <property type="entry name" value="TPR-like_helical_dom_sf"/>
</dbReference>
<dbReference type="Pfam" id="PF00931">
    <property type="entry name" value="NB-ARC"/>
    <property type="match status" value="1"/>
</dbReference>
<evidence type="ECO:0000256" key="1">
    <source>
        <dbReference type="PROSITE-ProRule" id="PRU00339"/>
    </source>
</evidence>
<feature type="repeat" description="TPR" evidence="1">
    <location>
        <begin position="1085"/>
        <end position="1118"/>
    </location>
</feature>
<reference evidence="4 5" key="1">
    <citation type="journal article" date="2018" name="IMA Fungus">
        <title>IMA Genome-F 9: Draft genome sequence of Annulohypoxylon stygium, Aspergillus mulundensis, Berkeleyomyces basicola (syn. Thielaviopsis basicola), Ceratocystis smalleyi, two Cercospora beticola strains, Coleophoma cylindrospora, Fusarium fracticaudum, Phialophora cf. hyalina, and Morchella septimelata.</title>
        <authorList>
            <person name="Wingfield B.D."/>
            <person name="Bills G.F."/>
            <person name="Dong Y."/>
            <person name="Huang W."/>
            <person name="Nel W.J."/>
            <person name="Swalarsk-Parry B.S."/>
            <person name="Vaghefi N."/>
            <person name="Wilken P.M."/>
            <person name="An Z."/>
            <person name="de Beer Z.W."/>
            <person name="De Vos L."/>
            <person name="Chen L."/>
            <person name="Duong T.A."/>
            <person name="Gao Y."/>
            <person name="Hammerbacher A."/>
            <person name="Kikkert J.R."/>
            <person name="Li Y."/>
            <person name="Li H."/>
            <person name="Li K."/>
            <person name="Li Q."/>
            <person name="Liu X."/>
            <person name="Ma X."/>
            <person name="Naidoo K."/>
            <person name="Pethybridge S.J."/>
            <person name="Sun J."/>
            <person name="Steenkamp E.T."/>
            <person name="van der Nest M.A."/>
            <person name="van Wyk S."/>
            <person name="Wingfield M.J."/>
            <person name="Xiong C."/>
            <person name="Yue Q."/>
            <person name="Zhang X."/>
        </authorList>
    </citation>
    <scope>NUCLEOTIDE SEQUENCE [LARGE SCALE GENOMIC DNA]</scope>
    <source>
        <strain evidence="4 5">BP6252</strain>
    </source>
</reference>
<dbReference type="InterPro" id="IPR019734">
    <property type="entry name" value="TPR_rpt"/>
</dbReference>
<dbReference type="Proteomes" id="UP000256645">
    <property type="component" value="Unassembled WGS sequence"/>
</dbReference>
<accession>A0A3D8R6Z2</accession>
<feature type="domain" description="NB-ARC" evidence="3">
    <location>
        <begin position="692"/>
        <end position="876"/>
    </location>
</feature>
<feature type="region of interest" description="Disordered" evidence="2">
    <location>
        <begin position="34"/>
        <end position="54"/>
    </location>
</feature>
<dbReference type="EMBL" id="PDLM01000009">
    <property type="protein sequence ID" value="RDW69812.1"/>
    <property type="molecule type" value="Genomic_DNA"/>
</dbReference>
<evidence type="ECO:0000256" key="2">
    <source>
        <dbReference type="SAM" id="MobiDB-lite"/>
    </source>
</evidence>
<dbReference type="PANTHER" id="PTHR46082:SF6">
    <property type="entry name" value="AAA+ ATPASE DOMAIN-CONTAINING PROTEIN-RELATED"/>
    <property type="match status" value="1"/>
</dbReference>
<dbReference type="Pfam" id="PF13374">
    <property type="entry name" value="TPR_10"/>
    <property type="match status" value="1"/>
</dbReference>
<dbReference type="SUPFAM" id="SSF52467">
    <property type="entry name" value="DHS-like NAD/FAD-binding domain"/>
    <property type="match status" value="1"/>
</dbReference>
<dbReference type="Gene3D" id="3.40.50.1820">
    <property type="entry name" value="alpha/beta hydrolase"/>
    <property type="match status" value="1"/>
</dbReference>
<dbReference type="SUPFAM" id="SSF48452">
    <property type="entry name" value="TPR-like"/>
    <property type="match status" value="1"/>
</dbReference>
<gene>
    <name evidence="4" type="ORF">BP6252_08832</name>
</gene>
<keyword evidence="5" id="KW-1185">Reference proteome</keyword>
<feature type="compositionally biased region" description="Polar residues" evidence="2">
    <location>
        <begin position="41"/>
        <end position="54"/>
    </location>
</feature>
<dbReference type="Gene3D" id="1.25.40.10">
    <property type="entry name" value="Tetratricopeptide repeat domain"/>
    <property type="match status" value="2"/>
</dbReference>
<name>A0A3D8R6Z2_9HELO</name>
<sequence length="1205" mass="135006">MLINPIGFTELTGIDGARNGPILFVHGLRGHPRHTWEDNRSAGSEDTGAGSSSEHNILKRLKRKLKSTANKTRSTEVFWPDAYLTQDIPEARIWTYGYDTEVINGLFQVNETNSISHHGDDLAVRIAREIENEDPIVFVAHGLGGIITKIAISRSATCRARTRLIVFLGTPHQGSAYAGWSEIASNLTRLAMQDSNRGIFQTPEVNSEFLDNIHEEFKNVVDQSQIKIHSFQETQGISGMKGLQNKVVDDFSSKLGLPRSIETVESINANHMQMVKCSDKRDLQYRAIVGVLKHFIRNIVLEKDKVWPQDIPTAASVIDAPMAISAAELDRASTSRTYSVPAQNSIIADSSSASSPGLQTRSVRTTKMTPQQTKYLEKVEKALAEKRLTVVVGAGVSISAIQASKRVSEYKLSRAIESMAWLGLLRHGLDYLEEEELPLDAADQKELNMHRYTLMTNPVSNKDILRAASFLKQKLNDSGKLDNWFDLEFEGIYDKCINHDPNPILDAMSELYKSGARIITTNYDDLLEKHIRANSIISDGTSRLKRFFRKEETGICHVHGIWLHSKGAVLDNMDYERTQQDDQLQQDLKNSMSSSEVLLFVGTGDGLNDPNFGHLLSWAAKQNIGMAQRHCVLARHGERLDTTWNELNILKYGTKFEDLPAFLMSIARKYQPQPKAEWIVPFGRNEDFVGREAQLEEVIRKLAPGDFDKICQRVAITGLGGIGKTQIALQAAIRIHERHTDCSVFWVSAISSTTFEADFRKIGQRLEVAGIDNDKADIKALVAAHLSEESTGRWLLIIDNADDLELLYRNSNHGNAGIDPPALASYLPDSRYGSILLTTRNHMVAVKHAKVNVMTIEKMTEDESLALLERSLLNKKLVTKNGAAQLLELLTHLPLAIKQAAAFISERQISVDKYLNLCTSSDQNLIQLLSENFEDEGRYDTKTNPIALTWFISFKEVQASDKLAAEYLFFMSCVAAQGIPDSLLEKAEEIQKIKAIGTLRAYAFITPREGGATYDIHRLVQLSVRNWLEKEKKITHWSCETLKQVEKILPFFEHENRDECALYLPHAQCIFGFPNYPDDVSGLRWVLALKIGEIFRETGKYSEAERIYQQAVTLSKAAHGEAHPSTLGSMNNLAIVYEQQGNMNNLAIVYEQQGKYEEAEALQQQTLTLKKAALGEAHPSTLGGLSIIEQVRKERDLIRSDAHSK</sequence>
<evidence type="ECO:0000313" key="4">
    <source>
        <dbReference type="EMBL" id="RDW69812.1"/>
    </source>
</evidence>
<comment type="caution">
    <text evidence="4">The sequence shown here is derived from an EMBL/GenBank/DDBJ whole genome shotgun (WGS) entry which is preliminary data.</text>
</comment>
<evidence type="ECO:0000259" key="3">
    <source>
        <dbReference type="Pfam" id="PF00931"/>
    </source>
</evidence>